<dbReference type="KEGG" id="suln:FJR47_08560"/>
<protein>
    <submittedName>
        <fullName evidence="1">Uncharacterized protein</fullName>
    </submittedName>
</protein>
<sequence length="148" mass="17436">MPISRELALKILKYLLDNSSFYFPFKIVCINFDEDDELYDVEVSQEMLDEVLNNDEFKDFKLVENLQHLDLQTLQLMSKGFIEKIVYADALKQIEIAAKEYRNLWKIDICESVEIEEYGFNEFVGGKAEGFEESLKILNEHLFVFKKS</sequence>
<proteinExistence type="predicted"/>
<accession>A0AAJ4A4W9</accession>
<keyword evidence="2" id="KW-1185">Reference proteome</keyword>
<dbReference type="EMBL" id="CP041166">
    <property type="protein sequence ID" value="QFR43964.1"/>
    <property type="molecule type" value="Genomic_DNA"/>
</dbReference>
<reference evidence="2" key="1">
    <citation type="submission" date="2019-06" db="EMBL/GenBank/DDBJ databases">
        <title>Sulfurimonas gotlandica sp. nov., a chemoautotrophic and psychrotolerant epsilonproteobacterium isolated from a pelagic redoxcline, and an emended description of the genus Sulfurimonas.</title>
        <authorList>
            <person name="Wang S."/>
            <person name="Jiang L."/>
            <person name="Shao Z."/>
        </authorList>
    </citation>
    <scope>NUCLEOTIDE SEQUENCE [LARGE SCALE GENOMIC DNA]</scope>
    <source>
        <strain evidence="2">1-1N</strain>
    </source>
</reference>
<dbReference type="AlphaFoldDB" id="A0AAJ4A4W9"/>
<evidence type="ECO:0000313" key="1">
    <source>
        <dbReference type="EMBL" id="QFR43964.1"/>
    </source>
</evidence>
<organism evidence="1 2">
    <name type="scientific">Sulfurimonas xiamenensis</name>
    <dbReference type="NCBI Taxonomy" id="2590021"/>
    <lineage>
        <taxon>Bacteria</taxon>
        <taxon>Pseudomonadati</taxon>
        <taxon>Campylobacterota</taxon>
        <taxon>Epsilonproteobacteria</taxon>
        <taxon>Campylobacterales</taxon>
        <taxon>Sulfurimonadaceae</taxon>
        <taxon>Sulfurimonas</taxon>
    </lineage>
</organism>
<evidence type="ECO:0000313" key="2">
    <source>
        <dbReference type="Proteomes" id="UP000326061"/>
    </source>
</evidence>
<dbReference type="RefSeq" id="WP_152300024.1">
    <property type="nucleotide sequence ID" value="NZ_CP041166.1"/>
</dbReference>
<dbReference type="Proteomes" id="UP000326061">
    <property type="component" value="Chromosome"/>
</dbReference>
<gene>
    <name evidence="1" type="ORF">FJR47_08560</name>
</gene>
<name>A0AAJ4A4W9_9BACT</name>